<dbReference type="EC" id="2.1.1.13" evidence="1"/>
<dbReference type="AlphaFoldDB" id="A0A5S9RAB6"/>
<protein>
    <submittedName>
        <fullName evidence="1">Methionine synthase</fullName>
        <ecNumber evidence="1">2.1.1.13</ecNumber>
    </submittedName>
</protein>
<gene>
    <name evidence="1" type="primary">metH_2</name>
    <name evidence="1" type="ORF">AELLOGFF_02004</name>
</gene>
<keyword evidence="2" id="KW-1185">Reference proteome</keyword>
<reference evidence="1 2" key="1">
    <citation type="submission" date="2019-11" db="EMBL/GenBank/DDBJ databases">
        <authorList>
            <person name="Holert J."/>
        </authorList>
    </citation>
    <scope>NUCLEOTIDE SEQUENCE [LARGE SCALE GENOMIC DNA]</scope>
    <source>
        <strain evidence="1">BC8_1</strain>
    </source>
</reference>
<dbReference type="GO" id="GO:0008705">
    <property type="term" value="F:methionine synthase activity"/>
    <property type="evidence" value="ECO:0007669"/>
    <property type="project" value="UniProtKB-EC"/>
</dbReference>
<evidence type="ECO:0000313" key="1">
    <source>
        <dbReference type="EMBL" id="CAA0136474.1"/>
    </source>
</evidence>
<proteinExistence type="predicted"/>
<dbReference type="GO" id="GO:0032259">
    <property type="term" value="P:methylation"/>
    <property type="evidence" value="ECO:0007669"/>
    <property type="project" value="UniProtKB-KW"/>
</dbReference>
<keyword evidence="1" id="KW-0808">Transferase</keyword>
<name>A0A5S9RAB6_MYCVN</name>
<organism evidence="1 2">
    <name type="scientific">Mycolicibacterium vanbaalenii</name>
    <name type="common">Mycobacterium vanbaalenii</name>
    <dbReference type="NCBI Taxonomy" id="110539"/>
    <lineage>
        <taxon>Bacteria</taxon>
        <taxon>Bacillati</taxon>
        <taxon>Actinomycetota</taxon>
        <taxon>Actinomycetes</taxon>
        <taxon>Mycobacteriales</taxon>
        <taxon>Mycobacteriaceae</taxon>
        <taxon>Mycolicibacterium</taxon>
    </lineage>
</organism>
<evidence type="ECO:0000313" key="2">
    <source>
        <dbReference type="Proteomes" id="UP000430146"/>
    </source>
</evidence>
<dbReference type="Proteomes" id="UP000430146">
    <property type="component" value="Unassembled WGS sequence"/>
</dbReference>
<accession>A0A5S9RAB6</accession>
<sequence length="73" mass="7849">MPHYPDRVTAATDRATGTQLQAAELTLDDTDHVQGCHQLLGTSGVGVRETIPGTRCKAGSHADRMKYVRLQSG</sequence>
<dbReference type="EMBL" id="CACSIP010000067">
    <property type="protein sequence ID" value="CAA0136474.1"/>
    <property type="molecule type" value="Genomic_DNA"/>
</dbReference>
<keyword evidence="1" id="KW-0489">Methyltransferase</keyword>